<protein>
    <submittedName>
        <fullName evidence="3">Uncharacterized protein</fullName>
    </submittedName>
</protein>
<comment type="caution">
    <text evidence="3">The sequence shown here is derived from an EMBL/GenBank/DDBJ whole genome shotgun (WGS) entry which is preliminary data.</text>
</comment>
<evidence type="ECO:0000256" key="1">
    <source>
        <dbReference type="SAM" id="Coils"/>
    </source>
</evidence>
<name>A0ABQ1PS93_9ENTE</name>
<keyword evidence="1" id="KW-0175">Coiled coil</keyword>
<reference evidence="4" key="1">
    <citation type="journal article" date="2019" name="Int. J. Syst. Evol. Microbiol.">
        <title>The Global Catalogue of Microorganisms (GCM) 10K type strain sequencing project: providing services to taxonomists for standard genome sequencing and annotation.</title>
        <authorList>
            <consortium name="The Broad Institute Genomics Platform"/>
            <consortium name="The Broad Institute Genome Sequencing Center for Infectious Disease"/>
            <person name="Wu L."/>
            <person name="Ma J."/>
        </authorList>
    </citation>
    <scope>NUCLEOTIDE SEQUENCE [LARGE SCALE GENOMIC DNA]</scope>
    <source>
        <strain evidence="4">CGMCC 1.15942</strain>
    </source>
</reference>
<proteinExistence type="predicted"/>
<feature type="transmembrane region" description="Helical" evidence="2">
    <location>
        <begin position="25"/>
        <end position="43"/>
    </location>
</feature>
<dbReference type="Proteomes" id="UP000630615">
    <property type="component" value="Unassembled WGS sequence"/>
</dbReference>
<accession>A0ABQ1PS93</accession>
<dbReference type="EMBL" id="BMKI01000012">
    <property type="protein sequence ID" value="GGD01864.1"/>
    <property type="molecule type" value="Genomic_DNA"/>
</dbReference>
<evidence type="ECO:0000313" key="4">
    <source>
        <dbReference type="Proteomes" id="UP000630615"/>
    </source>
</evidence>
<keyword evidence="2" id="KW-1133">Transmembrane helix</keyword>
<sequence>MKVGSVLLKKIVESFSSIGKRGEAMLYYVMLFLSISGLVFILSSRQIFGDDSPIVDAGTGKKSTQSVGSSEVTVIEKQMNPKTRYGEVLLRVEQPVTQVGIKYETVVGENATKQLVASKMTNVHDQYYLIQLENIPTKWKQLVVDFGYTSKEKPQINMNYLTDNVEDILKDRKEKTKQVTFIFDYRKMTESTDVQPKTKDQYIIKVTSLELNNVEKLMKKAAENRISFEKEIRLLNEKMDELEQQKVYETKEQIKKLDQEINRVQAEIDSYKQAISDIDKQTDSLEEKKQKLIERNRKSTYGVEESK</sequence>
<organism evidence="3 4">
    <name type="scientific">Enterococcus wangshanyuanii</name>
    <dbReference type="NCBI Taxonomy" id="2005703"/>
    <lineage>
        <taxon>Bacteria</taxon>
        <taxon>Bacillati</taxon>
        <taxon>Bacillota</taxon>
        <taxon>Bacilli</taxon>
        <taxon>Lactobacillales</taxon>
        <taxon>Enterococcaceae</taxon>
        <taxon>Enterococcus</taxon>
    </lineage>
</organism>
<feature type="coiled-coil region" evidence="1">
    <location>
        <begin position="204"/>
        <end position="295"/>
    </location>
</feature>
<gene>
    <name evidence="3" type="ORF">GCM10011573_34240</name>
</gene>
<keyword evidence="4" id="KW-1185">Reference proteome</keyword>
<dbReference type="RefSeq" id="WP_088271836.1">
    <property type="nucleotide sequence ID" value="NZ_BMKI01000012.1"/>
</dbReference>
<keyword evidence="2" id="KW-0472">Membrane</keyword>
<evidence type="ECO:0000313" key="3">
    <source>
        <dbReference type="EMBL" id="GGD01864.1"/>
    </source>
</evidence>
<keyword evidence="2" id="KW-0812">Transmembrane</keyword>
<evidence type="ECO:0000256" key="2">
    <source>
        <dbReference type="SAM" id="Phobius"/>
    </source>
</evidence>